<evidence type="ECO:0000313" key="16">
    <source>
        <dbReference type="EMBL" id="GID12566.1"/>
    </source>
</evidence>
<dbReference type="SMART" id="SM00304">
    <property type="entry name" value="HAMP"/>
    <property type="match status" value="1"/>
</dbReference>
<evidence type="ECO:0000256" key="3">
    <source>
        <dbReference type="ARBA" id="ARBA00012438"/>
    </source>
</evidence>
<dbReference type="PRINTS" id="PR00344">
    <property type="entry name" value="BCTRLSENSOR"/>
</dbReference>
<evidence type="ECO:0000256" key="1">
    <source>
        <dbReference type="ARBA" id="ARBA00000085"/>
    </source>
</evidence>
<dbReference type="SUPFAM" id="SSF158472">
    <property type="entry name" value="HAMP domain-like"/>
    <property type="match status" value="1"/>
</dbReference>
<evidence type="ECO:0000256" key="5">
    <source>
        <dbReference type="ARBA" id="ARBA00022679"/>
    </source>
</evidence>
<dbReference type="Gene3D" id="1.10.287.130">
    <property type="match status" value="1"/>
</dbReference>
<keyword evidence="6 12" id="KW-0812">Transmembrane</keyword>
<feature type="chain" id="PRO_5035311808" description="histidine kinase" evidence="13">
    <location>
        <begin position="35"/>
        <end position="458"/>
    </location>
</feature>
<dbReference type="CDD" id="cd00075">
    <property type="entry name" value="HATPase"/>
    <property type="match status" value="1"/>
</dbReference>
<evidence type="ECO:0000313" key="17">
    <source>
        <dbReference type="Proteomes" id="UP000612808"/>
    </source>
</evidence>
<organism evidence="16 17">
    <name type="scientific">Actinocatenispora rupis</name>
    <dbReference type="NCBI Taxonomy" id="519421"/>
    <lineage>
        <taxon>Bacteria</taxon>
        <taxon>Bacillati</taxon>
        <taxon>Actinomycetota</taxon>
        <taxon>Actinomycetes</taxon>
        <taxon>Micromonosporales</taxon>
        <taxon>Micromonosporaceae</taxon>
        <taxon>Actinocatenispora</taxon>
    </lineage>
</organism>
<dbReference type="EC" id="2.7.13.3" evidence="3"/>
<dbReference type="PANTHER" id="PTHR45436">
    <property type="entry name" value="SENSOR HISTIDINE KINASE YKOH"/>
    <property type="match status" value="1"/>
</dbReference>
<dbReference type="Gene3D" id="6.10.340.10">
    <property type="match status" value="1"/>
</dbReference>
<dbReference type="InterPro" id="IPR005467">
    <property type="entry name" value="His_kinase_dom"/>
</dbReference>
<dbReference type="CDD" id="cd06225">
    <property type="entry name" value="HAMP"/>
    <property type="match status" value="1"/>
</dbReference>
<keyword evidence="5" id="KW-0808">Transferase</keyword>
<dbReference type="SMART" id="SM00388">
    <property type="entry name" value="HisKA"/>
    <property type="match status" value="1"/>
</dbReference>
<evidence type="ECO:0000256" key="6">
    <source>
        <dbReference type="ARBA" id="ARBA00022692"/>
    </source>
</evidence>
<evidence type="ECO:0000259" key="15">
    <source>
        <dbReference type="PROSITE" id="PS50885"/>
    </source>
</evidence>
<keyword evidence="7 16" id="KW-0418">Kinase</keyword>
<feature type="transmembrane region" description="Helical" evidence="12">
    <location>
        <begin position="160"/>
        <end position="183"/>
    </location>
</feature>
<gene>
    <name evidence="16" type="primary">mprB</name>
    <name evidence="16" type="ORF">Aru02nite_34550</name>
</gene>
<feature type="domain" description="Histidine kinase" evidence="14">
    <location>
        <begin position="245"/>
        <end position="458"/>
    </location>
</feature>
<accession>A0A8J3IYV1</accession>
<evidence type="ECO:0000256" key="12">
    <source>
        <dbReference type="SAM" id="Phobius"/>
    </source>
</evidence>
<dbReference type="SUPFAM" id="SSF55874">
    <property type="entry name" value="ATPase domain of HSP90 chaperone/DNA topoisomerase II/histidine kinase"/>
    <property type="match status" value="1"/>
</dbReference>
<dbReference type="PROSITE" id="PS50885">
    <property type="entry name" value="HAMP"/>
    <property type="match status" value="1"/>
</dbReference>
<reference evidence="16" key="1">
    <citation type="submission" date="2021-01" db="EMBL/GenBank/DDBJ databases">
        <title>Whole genome shotgun sequence of Actinocatenispora rupis NBRC 107355.</title>
        <authorList>
            <person name="Komaki H."/>
            <person name="Tamura T."/>
        </authorList>
    </citation>
    <scope>NUCLEOTIDE SEQUENCE</scope>
    <source>
        <strain evidence="16">NBRC 107355</strain>
    </source>
</reference>
<sequence length="458" mass="48625">MIRWRTLPLRHRLTLIAAAAVALAVVGVSVVAFAAVGHQINASVDDTLRRDAATVSAAPADWVDRTVVDPDGDGRRDPDHDHDISPRVQLLDTRGRPAHTGVLPVTGYARDVATGHRPEAYEEVTVRGREYRMLTRPVRGGGAVQVALSLDGPHRTMTGVGLAVLVVGALGVLAAAVLGALVARAGLRPVDRLTAAVEHVTATSDLTGEIDVTGRDEIGRLATAFTTMLAALRASRAAQRLLVEDAGHELRTPLTSLRTNIQLLIRAERHPDRALSDVDRSRLLADLDTQTTELTRLVGELVDLARDDHGAEPVEQVDLADLVDLAVQRLDLPVDTAYATVQVPGRPASLTRMVANLLDNAAKWSPPDGRITVRLVAAPGPDGRPGAELSVADQGPGVADEDVPRIFERFHRAAAARAVPGSGLGLAIVAQAVTLHDGTVRVERADPTGARFVVWLPA</sequence>
<dbReference type="GO" id="GO:0000155">
    <property type="term" value="F:phosphorelay sensor kinase activity"/>
    <property type="evidence" value="ECO:0007669"/>
    <property type="project" value="InterPro"/>
</dbReference>
<proteinExistence type="predicted"/>
<evidence type="ECO:0000256" key="4">
    <source>
        <dbReference type="ARBA" id="ARBA00022553"/>
    </source>
</evidence>
<evidence type="ECO:0000256" key="11">
    <source>
        <dbReference type="SAM" id="MobiDB-lite"/>
    </source>
</evidence>
<dbReference type="InterPro" id="IPR003661">
    <property type="entry name" value="HisK_dim/P_dom"/>
</dbReference>
<dbReference type="SUPFAM" id="SSF47384">
    <property type="entry name" value="Homodimeric domain of signal transducing histidine kinase"/>
    <property type="match status" value="1"/>
</dbReference>
<keyword evidence="8 12" id="KW-1133">Transmembrane helix</keyword>
<protein>
    <recommendedName>
        <fullName evidence="3">histidine kinase</fullName>
        <ecNumber evidence="3">2.7.13.3</ecNumber>
    </recommendedName>
</protein>
<dbReference type="Proteomes" id="UP000612808">
    <property type="component" value="Unassembled WGS sequence"/>
</dbReference>
<keyword evidence="17" id="KW-1185">Reference proteome</keyword>
<dbReference type="AlphaFoldDB" id="A0A8J3IYV1"/>
<evidence type="ECO:0000256" key="7">
    <source>
        <dbReference type="ARBA" id="ARBA00022777"/>
    </source>
</evidence>
<dbReference type="InterPro" id="IPR050428">
    <property type="entry name" value="TCS_sensor_his_kinase"/>
</dbReference>
<comment type="subcellular location">
    <subcellularLocation>
        <location evidence="2">Cell membrane</location>
    </subcellularLocation>
</comment>
<dbReference type="Gene3D" id="3.30.565.10">
    <property type="entry name" value="Histidine kinase-like ATPase, C-terminal domain"/>
    <property type="match status" value="1"/>
</dbReference>
<dbReference type="InterPro" id="IPR036890">
    <property type="entry name" value="HATPase_C_sf"/>
</dbReference>
<dbReference type="Pfam" id="PF00512">
    <property type="entry name" value="HisKA"/>
    <property type="match status" value="1"/>
</dbReference>
<dbReference type="RefSeq" id="WP_203658604.1">
    <property type="nucleotide sequence ID" value="NZ_BAAAZM010000013.1"/>
</dbReference>
<dbReference type="InterPro" id="IPR036097">
    <property type="entry name" value="HisK_dim/P_sf"/>
</dbReference>
<evidence type="ECO:0000259" key="14">
    <source>
        <dbReference type="PROSITE" id="PS50109"/>
    </source>
</evidence>
<dbReference type="Pfam" id="PF02518">
    <property type="entry name" value="HATPase_c"/>
    <property type="match status" value="1"/>
</dbReference>
<feature type="signal peptide" evidence="13">
    <location>
        <begin position="1"/>
        <end position="34"/>
    </location>
</feature>
<evidence type="ECO:0000256" key="8">
    <source>
        <dbReference type="ARBA" id="ARBA00022989"/>
    </source>
</evidence>
<feature type="domain" description="HAMP" evidence="15">
    <location>
        <begin position="184"/>
        <end position="237"/>
    </location>
</feature>
<dbReference type="PROSITE" id="PS50109">
    <property type="entry name" value="HIS_KIN"/>
    <property type="match status" value="1"/>
</dbReference>
<dbReference type="EMBL" id="BOMB01000019">
    <property type="protein sequence ID" value="GID12566.1"/>
    <property type="molecule type" value="Genomic_DNA"/>
</dbReference>
<evidence type="ECO:0000256" key="9">
    <source>
        <dbReference type="ARBA" id="ARBA00023012"/>
    </source>
</evidence>
<evidence type="ECO:0000256" key="2">
    <source>
        <dbReference type="ARBA" id="ARBA00004236"/>
    </source>
</evidence>
<dbReference type="CDD" id="cd00082">
    <property type="entry name" value="HisKA"/>
    <property type="match status" value="1"/>
</dbReference>
<keyword evidence="9" id="KW-0902">Two-component regulatory system</keyword>
<evidence type="ECO:0000256" key="13">
    <source>
        <dbReference type="SAM" id="SignalP"/>
    </source>
</evidence>
<keyword evidence="13" id="KW-0732">Signal</keyword>
<name>A0A8J3IYV1_9ACTN</name>
<dbReference type="GO" id="GO:0005886">
    <property type="term" value="C:plasma membrane"/>
    <property type="evidence" value="ECO:0007669"/>
    <property type="project" value="UniProtKB-SubCell"/>
</dbReference>
<comment type="caution">
    <text evidence="16">The sequence shown here is derived from an EMBL/GenBank/DDBJ whole genome shotgun (WGS) entry which is preliminary data.</text>
</comment>
<dbReference type="InterPro" id="IPR004358">
    <property type="entry name" value="Sig_transdc_His_kin-like_C"/>
</dbReference>
<dbReference type="InterPro" id="IPR003594">
    <property type="entry name" value="HATPase_dom"/>
</dbReference>
<dbReference type="InterPro" id="IPR003660">
    <property type="entry name" value="HAMP_dom"/>
</dbReference>
<comment type="catalytic activity">
    <reaction evidence="1">
        <text>ATP + protein L-histidine = ADP + protein N-phospho-L-histidine.</text>
        <dbReference type="EC" id="2.7.13.3"/>
    </reaction>
</comment>
<keyword evidence="4" id="KW-0597">Phosphoprotein</keyword>
<dbReference type="Pfam" id="PF00672">
    <property type="entry name" value="HAMP"/>
    <property type="match status" value="1"/>
</dbReference>
<evidence type="ECO:0000256" key="10">
    <source>
        <dbReference type="ARBA" id="ARBA00023136"/>
    </source>
</evidence>
<dbReference type="SMART" id="SM00387">
    <property type="entry name" value="HATPase_c"/>
    <property type="match status" value="1"/>
</dbReference>
<dbReference type="PANTHER" id="PTHR45436:SF5">
    <property type="entry name" value="SENSOR HISTIDINE KINASE TRCS"/>
    <property type="match status" value="1"/>
</dbReference>
<feature type="region of interest" description="Disordered" evidence="11">
    <location>
        <begin position="65"/>
        <end position="85"/>
    </location>
</feature>
<keyword evidence="10 12" id="KW-0472">Membrane</keyword>